<feature type="domain" description="MmyB-like transcription regulator ligand binding" evidence="1">
    <location>
        <begin position="6"/>
        <end position="48"/>
    </location>
</feature>
<keyword evidence="3" id="KW-1185">Reference proteome</keyword>
<dbReference type="EMBL" id="BAAAUF010000050">
    <property type="protein sequence ID" value="GAA3062267.1"/>
    <property type="molecule type" value="Genomic_DNA"/>
</dbReference>
<dbReference type="Proteomes" id="UP001501532">
    <property type="component" value="Unassembled WGS sequence"/>
</dbReference>
<protein>
    <recommendedName>
        <fullName evidence="1">MmyB-like transcription regulator ligand binding domain-containing protein</fullName>
    </recommendedName>
</protein>
<dbReference type="InterPro" id="IPR041413">
    <property type="entry name" value="MLTR_LBD"/>
</dbReference>
<name>A0ABP6LY35_9ACTN</name>
<proteinExistence type="predicted"/>
<evidence type="ECO:0000313" key="3">
    <source>
        <dbReference type="Proteomes" id="UP001501532"/>
    </source>
</evidence>
<evidence type="ECO:0000259" key="1">
    <source>
        <dbReference type="Pfam" id="PF17765"/>
    </source>
</evidence>
<evidence type="ECO:0000313" key="2">
    <source>
        <dbReference type="EMBL" id="GAA3062267.1"/>
    </source>
</evidence>
<accession>A0ABP6LY35</accession>
<comment type="caution">
    <text evidence="2">The sequence shown here is derived from an EMBL/GenBank/DDBJ whole genome shotgun (WGS) entry which is preliminary data.</text>
</comment>
<reference evidence="3" key="1">
    <citation type="journal article" date="2019" name="Int. J. Syst. Evol. Microbiol.">
        <title>The Global Catalogue of Microorganisms (GCM) 10K type strain sequencing project: providing services to taxonomists for standard genome sequencing and annotation.</title>
        <authorList>
            <consortium name="The Broad Institute Genomics Platform"/>
            <consortium name="The Broad Institute Genome Sequencing Center for Infectious Disease"/>
            <person name="Wu L."/>
            <person name="Ma J."/>
        </authorList>
    </citation>
    <scope>NUCLEOTIDE SEQUENCE [LARGE SCALE GENOMIC DNA]</scope>
    <source>
        <strain evidence="3">JCM 9091</strain>
    </source>
</reference>
<gene>
    <name evidence="2" type="ORF">GCM10010448_52000</name>
</gene>
<sequence length="66" mass="6891">MPFASTHQAVGEPNLAYEGLEMAAEPGLTLTVYSAEPGSPSEEALRLLASWAATEESASLTRHASS</sequence>
<organism evidence="2 3">
    <name type="scientific">Streptomyces glomeratus</name>
    <dbReference type="NCBI Taxonomy" id="284452"/>
    <lineage>
        <taxon>Bacteria</taxon>
        <taxon>Bacillati</taxon>
        <taxon>Actinomycetota</taxon>
        <taxon>Actinomycetes</taxon>
        <taxon>Kitasatosporales</taxon>
        <taxon>Streptomycetaceae</taxon>
        <taxon>Streptomyces</taxon>
    </lineage>
</organism>
<dbReference type="Pfam" id="PF17765">
    <property type="entry name" value="MLTR_LBD"/>
    <property type="match status" value="1"/>
</dbReference>